<feature type="transmembrane region" description="Helical" evidence="1">
    <location>
        <begin position="86"/>
        <end position="104"/>
    </location>
</feature>
<protein>
    <submittedName>
        <fullName evidence="2">Uncharacterized protein</fullName>
    </submittedName>
</protein>
<proteinExistence type="predicted"/>
<accession>A0A0B2V547</accession>
<dbReference type="EMBL" id="JPKZ01002484">
    <property type="protein sequence ID" value="KHN76609.1"/>
    <property type="molecule type" value="Genomic_DNA"/>
</dbReference>
<sequence>NITSWSEVSLFSLLSQPAIFIVGQLIPLIFLCAFSPFLFGSENTRRQPLAYIGTFKWKTRLIHLRFLLVASAAIVLLKWTALEYVYVGYIGINALTNALLWLSMKCCRQEGIMSSGVIHITWTLLLLSKCCLLLRLTLYPTHNELRNFICYLMFNILCWLDAAIVMILAILCCIPDRQMTHCYLMSDAIAAADRITGPEETVSFLSKSTFYYANKLLRYGASKTLTYDDFWPLSSKNTVIFQMNDWKNRYRFSYLG</sequence>
<evidence type="ECO:0000313" key="3">
    <source>
        <dbReference type="Proteomes" id="UP000031036"/>
    </source>
</evidence>
<dbReference type="Proteomes" id="UP000031036">
    <property type="component" value="Unassembled WGS sequence"/>
</dbReference>
<evidence type="ECO:0000313" key="2">
    <source>
        <dbReference type="EMBL" id="KHN76609.1"/>
    </source>
</evidence>
<name>A0A0B2V547_TOXCA</name>
<keyword evidence="1" id="KW-1133">Transmembrane helix</keyword>
<feature type="non-terminal residue" evidence="2">
    <location>
        <position position="1"/>
    </location>
</feature>
<reference evidence="2 3" key="1">
    <citation type="submission" date="2014-11" db="EMBL/GenBank/DDBJ databases">
        <title>Genetic blueprint of the zoonotic pathogen Toxocara canis.</title>
        <authorList>
            <person name="Zhu X.-Q."/>
            <person name="Korhonen P.K."/>
            <person name="Cai H."/>
            <person name="Young N.D."/>
            <person name="Nejsum P."/>
            <person name="von Samson-Himmelstjerna G."/>
            <person name="Boag P.R."/>
            <person name="Tan P."/>
            <person name="Li Q."/>
            <person name="Min J."/>
            <person name="Yang Y."/>
            <person name="Wang X."/>
            <person name="Fang X."/>
            <person name="Hall R.S."/>
            <person name="Hofmann A."/>
            <person name="Sternberg P.W."/>
            <person name="Jex A.R."/>
            <person name="Gasser R.B."/>
        </authorList>
    </citation>
    <scope>NUCLEOTIDE SEQUENCE [LARGE SCALE GENOMIC DNA]</scope>
    <source>
        <strain evidence="2">PN_DK_2014</strain>
    </source>
</reference>
<comment type="caution">
    <text evidence="2">The sequence shown here is derived from an EMBL/GenBank/DDBJ whole genome shotgun (WGS) entry which is preliminary data.</text>
</comment>
<feature type="transmembrane region" description="Helical" evidence="1">
    <location>
        <begin position="116"/>
        <end position="136"/>
    </location>
</feature>
<keyword evidence="1" id="KW-0472">Membrane</keyword>
<gene>
    <name evidence="2" type="ORF">Tcan_05567</name>
</gene>
<dbReference type="AlphaFoldDB" id="A0A0B2V547"/>
<evidence type="ECO:0000256" key="1">
    <source>
        <dbReference type="SAM" id="Phobius"/>
    </source>
</evidence>
<feature type="transmembrane region" description="Helical" evidence="1">
    <location>
        <begin position="18"/>
        <end position="40"/>
    </location>
</feature>
<keyword evidence="3" id="KW-1185">Reference proteome</keyword>
<feature type="transmembrane region" description="Helical" evidence="1">
    <location>
        <begin position="148"/>
        <end position="174"/>
    </location>
</feature>
<organism evidence="2 3">
    <name type="scientific">Toxocara canis</name>
    <name type="common">Canine roundworm</name>
    <dbReference type="NCBI Taxonomy" id="6265"/>
    <lineage>
        <taxon>Eukaryota</taxon>
        <taxon>Metazoa</taxon>
        <taxon>Ecdysozoa</taxon>
        <taxon>Nematoda</taxon>
        <taxon>Chromadorea</taxon>
        <taxon>Rhabditida</taxon>
        <taxon>Spirurina</taxon>
        <taxon>Ascaridomorpha</taxon>
        <taxon>Ascaridoidea</taxon>
        <taxon>Toxocaridae</taxon>
        <taxon>Toxocara</taxon>
    </lineage>
</organism>
<keyword evidence="1" id="KW-0812">Transmembrane</keyword>
<feature type="transmembrane region" description="Helical" evidence="1">
    <location>
        <begin position="61"/>
        <end position="80"/>
    </location>
</feature>